<feature type="domain" description="CdaR GGDEF-like" evidence="3">
    <location>
        <begin position="170"/>
        <end position="275"/>
    </location>
</feature>
<comment type="caution">
    <text evidence="4">The sequence shown here is derived from an EMBL/GenBank/DDBJ whole genome shotgun (WGS) entry which is preliminary data.</text>
</comment>
<comment type="similarity">
    <text evidence="1">Belongs to the CdaR family.</text>
</comment>
<sequence length="398" mass="42929">MTTATPPPDVRPETFERLRAAVGQLSTEAVRRMDRDMSWFRDLDAQERTWIGSIVQAGVAAFVDWYTAPHEHGEAAELRAQVFGNAPRAFAGRITLQRTVAMVRLTIDVVEANLVQVLGEEDARPVLEAVTRYGREVAFATAEVYARAAELRGAWDARLEALVVDSVLRGETEAEVESRASALGWEEGRVVVLVGPIPPARRGQVTEDARRVAQDHDVRVLCAVQGDRLVIIVGRLSDRGPLDALAAVFGEGPVVVGPAVEGLNEVPVSADAALAGYRSAPGWYDAPRPVAADDLLPERALSGDERARRHLVEEIHAPLVAAGGSVLDTLAAYLEGGRSLEGTGRALFVHANTVRYRLRRAHEVSGLDPADARDAYTLRVALTVGRLVADGRGPSTDL</sequence>
<feature type="domain" description="PucR C-terminal helix-turn-helix" evidence="2">
    <location>
        <begin position="327"/>
        <end position="383"/>
    </location>
</feature>
<dbReference type="InterPro" id="IPR025736">
    <property type="entry name" value="PucR_C-HTH_dom"/>
</dbReference>
<dbReference type="RefSeq" id="WP_229661034.1">
    <property type="nucleotide sequence ID" value="NZ_BMKQ01000002.1"/>
</dbReference>
<dbReference type="EMBL" id="BMKQ01000002">
    <property type="protein sequence ID" value="GGF58655.1"/>
    <property type="molecule type" value="Genomic_DNA"/>
</dbReference>
<dbReference type="InterPro" id="IPR042070">
    <property type="entry name" value="PucR_C-HTH_sf"/>
</dbReference>
<dbReference type="Pfam" id="PF13556">
    <property type="entry name" value="HTH_30"/>
    <property type="match status" value="1"/>
</dbReference>
<evidence type="ECO:0000256" key="1">
    <source>
        <dbReference type="ARBA" id="ARBA00006754"/>
    </source>
</evidence>
<protein>
    <submittedName>
        <fullName evidence="4">PucR family transcriptional regulator</fullName>
    </submittedName>
</protein>
<dbReference type="Proteomes" id="UP000649179">
    <property type="component" value="Unassembled WGS sequence"/>
</dbReference>
<reference evidence="4" key="2">
    <citation type="submission" date="2020-09" db="EMBL/GenBank/DDBJ databases">
        <authorList>
            <person name="Sun Q."/>
            <person name="Zhou Y."/>
        </authorList>
    </citation>
    <scope>NUCLEOTIDE SEQUENCE</scope>
    <source>
        <strain evidence="4">CGMCC 1.16067</strain>
    </source>
</reference>
<dbReference type="PANTHER" id="PTHR33744:SF7">
    <property type="entry name" value="PUCR FAMILY TRANSCRIPTIONAL REGULATOR"/>
    <property type="match status" value="1"/>
</dbReference>
<organism evidence="4 5">
    <name type="scientific">Marmoricola endophyticus</name>
    <dbReference type="NCBI Taxonomy" id="2040280"/>
    <lineage>
        <taxon>Bacteria</taxon>
        <taxon>Bacillati</taxon>
        <taxon>Actinomycetota</taxon>
        <taxon>Actinomycetes</taxon>
        <taxon>Propionibacteriales</taxon>
        <taxon>Nocardioidaceae</taxon>
        <taxon>Marmoricola</taxon>
    </lineage>
</organism>
<dbReference type="InterPro" id="IPR051448">
    <property type="entry name" value="CdaR-like_regulators"/>
</dbReference>
<evidence type="ECO:0000313" key="5">
    <source>
        <dbReference type="Proteomes" id="UP000649179"/>
    </source>
</evidence>
<dbReference type="PANTHER" id="PTHR33744">
    <property type="entry name" value="CARBOHYDRATE DIACID REGULATOR"/>
    <property type="match status" value="1"/>
</dbReference>
<evidence type="ECO:0000313" key="4">
    <source>
        <dbReference type="EMBL" id="GGF58655.1"/>
    </source>
</evidence>
<dbReference type="AlphaFoldDB" id="A0A917BU06"/>
<dbReference type="Pfam" id="PF17853">
    <property type="entry name" value="GGDEF_2"/>
    <property type="match status" value="1"/>
</dbReference>
<evidence type="ECO:0000259" key="2">
    <source>
        <dbReference type="Pfam" id="PF13556"/>
    </source>
</evidence>
<dbReference type="Gene3D" id="1.10.10.2840">
    <property type="entry name" value="PucR C-terminal helix-turn-helix domain"/>
    <property type="match status" value="1"/>
</dbReference>
<gene>
    <name evidence="4" type="ORF">GCM10011519_35590</name>
</gene>
<proteinExistence type="inferred from homology"/>
<accession>A0A917BU06</accession>
<name>A0A917BU06_9ACTN</name>
<keyword evidence="5" id="KW-1185">Reference proteome</keyword>
<reference evidence="4" key="1">
    <citation type="journal article" date="2014" name="Int. J. Syst. Evol. Microbiol.">
        <title>Complete genome sequence of Corynebacterium casei LMG S-19264T (=DSM 44701T), isolated from a smear-ripened cheese.</title>
        <authorList>
            <consortium name="US DOE Joint Genome Institute (JGI-PGF)"/>
            <person name="Walter F."/>
            <person name="Albersmeier A."/>
            <person name="Kalinowski J."/>
            <person name="Ruckert C."/>
        </authorList>
    </citation>
    <scope>NUCLEOTIDE SEQUENCE</scope>
    <source>
        <strain evidence="4">CGMCC 1.16067</strain>
    </source>
</reference>
<dbReference type="InterPro" id="IPR041522">
    <property type="entry name" value="CdaR_GGDEF"/>
</dbReference>
<evidence type="ECO:0000259" key="3">
    <source>
        <dbReference type="Pfam" id="PF17853"/>
    </source>
</evidence>